<dbReference type="GO" id="GO:0005524">
    <property type="term" value="F:ATP binding"/>
    <property type="evidence" value="ECO:0007669"/>
    <property type="project" value="UniProtKB-UniRule"/>
</dbReference>
<dbReference type="InterPro" id="IPR050528">
    <property type="entry name" value="L-type_Lectin-RKs"/>
</dbReference>
<dbReference type="FunFam" id="1.10.510.10:FF:000240">
    <property type="entry name" value="Lectin-domain containing receptor kinase A4.3"/>
    <property type="match status" value="1"/>
</dbReference>
<evidence type="ECO:0000256" key="2">
    <source>
        <dbReference type="ARBA" id="ARBA00007606"/>
    </source>
</evidence>
<dbReference type="PROSITE" id="PS00307">
    <property type="entry name" value="LECTIN_LEGUME_BETA"/>
    <property type="match status" value="1"/>
</dbReference>
<dbReference type="Gene3D" id="3.30.200.20">
    <property type="entry name" value="Phosphorylase Kinase, domain 1"/>
    <property type="match status" value="1"/>
</dbReference>
<keyword evidence="10" id="KW-0732">Signal</keyword>
<sequence length="656" mass="72489">MANISFEGDAYALERRIELTSNSPGNHSVGRATYSKAVHLWDKASGNLADFNTHFSFVINSEGNVTKGSGMAFFLAPNGSHIPTDSGGGKLALYSAYLKPEFVAVEFDTHQTEWDPKDLGDHVGIDLSSISSSITCNWTLNDIRNGGRIETWIVYNSTTKNLSVSVVNGEESSYTEIVYCYLWQKVDLKEYLPEWVTIGFTAASLPTLFELHEVYSWDFSSSLQLPENLTNDHNQTGPQTPQPAPIFSGSRKNNYLIWIILTVCGILLLLLGLAWFFCWSNRTHRRGSPASMDVELENETGPRSFSFEELAAATNNFDDAGMLGRGGFGRVYQGFLSDRNSNVAVKRITPDSQQGLKEYAAEVNTISQLRHRNLVKLIGWCREKEEFLIVYEFMPNKSLYFHLFNNPCLLTWETRYRIALGLASALSYLQGDCDQCVLHRDIKSSNVLLDSSFNAKLGDFGLARLVEHGHDLATTELLCGSDGYVAPEYIETRKASKETDVYSFGIVALELACGRPAIFKYENNGVKCRKSLVAWVWVQYGSGNILAVADPRLAQNYIEEEVMRLIVVGLLCAHPSPLRRPSIGEAIDILRGRAQLPVLPLEITMPPNIATHHGNASAFSGSSSHSASGSGQGEFSGNNSSTQRSTSTTARSATIE</sequence>
<feature type="domain" description="Protein kinase" evidence="22">
    <location>
        <begin position="317"/>
        <end position="599"/>
    </location>
</feature>
<keyword evidence="6" id="KW-1003">Cell membrane</keyword>
<evidence type="ECO:0000256" key="8">
    <source>
        <dbReference type="ARBA" id="ARBA00022679"/>
    </source>
</evidence>
<dbReference type="Gene3D" id="1.10.510.10">
    <property type="entry name" value="Transferase(Phosphotransferase) domain 1"/>
    <property type="match status" value="1"/>
</dbReference>
<dbReference type="InterPro" id="IPR008271">
    <property type="entry name" value="Ser/Thr_kinase_AS"/>
</dbReference>
<evidence type="ECO:0000256" key="11">
    <source>
        <dbReference type="ARBA" id="ARBA00022734"/>
    </source>
</evidence>
<comment type="similarity">
    <text evidence="3">In the N-terminal section; belongs to the leguminous lectin family.</text>
</comment>
<protein>
    <recommendedName>
        <fullName evidence="5">non-specific serine/threonine protein kinase</fullName>
        <ecNumber evidence="5">2.7.11.1</ecNumber>
    </recommendedName>
</protein>
<organism evidence="23">
    <name type="scientific">Rhizophora mucronata</name>
    <name type="common">Asiatic mangrove</name>
    <dbReference type="NCBI Taxonomy" id="61149"/>
    <lineage>
        <taxon>Eukaryota</taxon>
        <taxon>Viridiplantae</taxon>
        <taxon>Streptophyta</taxon>
        <taxon>Embryophyta</taxon>
        <taxon>Tracheophyta</taxon>
        <taxon>Spermatophyta</taxon>
        <taxon>Magnoliopsida</taxon>
        <taxon>eudicotyledons</taxon>
        <taxon>Gunneridae</taxon>
        <taxon>Pentapetalae</taxon>
        <taxon>rosids</taxon>
        <taxon>fabids</taxon>
        <taxon>Malpighiales</taxon>
        <taxon>Rhizophoraceae</taxon>
        <taxon>Rhizophora</taxon>
    </lineage>
</organism>
<comment type="similarity">
    <text evidence="2">Belongs to the leguminous lectin family.</text>
</comment>
<evidence type="ECO:0000256" key="1">
    <source>
        <dbReference type="ARBA" id="ARBA00004251"/>
    </source>
</evidence>
<evidence type="ECO:0000256" key="3">
    <source>
        <dbReference type="ARBA" id="ARBA00008536"/>
    </source>
</evidence>
<name>A0A2P2MUC0_RHIMU</name>
<evidence type="ECO:0000256" key="15">
    <source>
        <dbReference type="ARBA" id="ARBA00022989"/>
    </source>
</evidence>
<dbReference type="SMART" id="SM00220">
    <property type="entry name" value="S_TKc"/>
    <property type="match status" value="1"/>
</dbReference>
<dbReference type="CDD" id="cd06899">
    <property type="entry name" value="lectin_legume_LecRK_Arcelin_ConA"/>
    <property type="match status" value="1"/>
</dbReference>
<evidence type="ECO:0000256" key="18">
    <source>
        <dbReference type="ARBA" id="ARBA00023180"/>
    </source>
</evidence>
<feature type="transmembrane region" description="Helical" evidence="21">
    <location>
        <begin position="255"/>
        <end position="278"/>
    </location>
</feature>
<keyword evidence="8" id="KW-0808">Transferase</keyword>
<keyword evidence="12 19" id="KW-0547">Nucleotide-binding</keyword>
<dbReference type="AlphaFoldDB" id="A0A2P2MUC0"/>
<evidence type="ECO:0000256" key="10">
    <source>
        <dbReference type="ARBA" id="ARBA00022729"/>
    </source>
</evidence>
<dbReference type="GO" id="GO:0005886">
    <property type="term" value="C:plasma membrane"/>
    <property type="evidence" value="ECO:0007669"/>
    <property type="project" value="UniProtKB-SubCell"/>
</dbReference>
<reference evidence="23" key="1">
    <citation type="submission" date="2018-02" db="EMBL/GenBank/DDBJ databases">
        <title>Rhizophora mucronata_Transcriptome.</title>
        <authorList>
            <person name="Meera S.P."/>
            <person name="Sreeshan A."/>
            <person name="Augustine A."/>
        </authorList>
    </citation>
    <scope>NUCLEOTIDE SEQUENCE</scope>
    <source>
        <tissue evidence="23">Leaf</tissue>
    </source>
</reference>
<keyword evidence="7" id="KW-0723">Serine/threonine-protein kinase</keyword>
<keyword evidence="9 21" id="KW-0812">Transmembrane</keyword>
<keyword evidence="14 19" id="KW-0067">ATP-binding</keyword>
<evidence type="ECO:0000256" key="9">
    <source>
        <dbReference type="ARBA" id="ARBA00022692"/>
    </source>
</evidence>
<dbReference type="GO" id="GO:0030246">
    <property type="term" value="F:carbohydrate binding"/>
    <property type="evidence" value="ECO:0007669"/>
    <property type="project" value="UniProtKB-KW"/>
</dbReference>
<dbReference type="InterPro" id="IPR017441">
    <property type="entry name" value="Protein_kinase_ATP_BS"/>
</dbReference>
<evidence type="ECO:0000256" key="20">
    <source>
        <dbReference type="SAM" id="MobiDB-lite"/>
    </source>
</evidence>
<evidence type="ECO:0000256" key="21">
    <source>
        <dbReference type="SAM" id="Phobius"/>
    </source>
</evidence>
<dbReference type="FunFam" id="3.30.200.20:FF:000168">
    <property type="entry name" value="L-type lectin-domain containing receptor kinase IX.1"/>
    <property type="match status" value="1"/>
</dbReference>
<dbReference type="InterPro" id="IPR011009">
    <property type="entry name" value="Kinase-like_dom_sf"/>
</dbReference>
<evidence type="ECO:0000256" key="7">
    <source>
        <dbReference type="ARBA" id="ARBA00022527"/>
    </source>
</evidence>
<evidence type="ECO:0000256" key="19">
    <source>
        <dbReference type="PROSITE-ProRule" id="PRU10141"/>
    </source>
</evidence>
<dbReference type="InterPro" id="IPR013320">
    <property type="entry name" value="ConA-like_dom_sf"/>
</dbReference>
<comment type="similarity">
    <text evidence="4">In the C-terminal section; belongs to the protein kinase superfamily. Ser/Thr protein kinase family.</text>
</comment>
<feature type="binding site" evidence="19">
    <location>
        <position position="346"/>
    </location>
    <ligand>
        <name>ATP</name>
        <dbReference type="ChEBI" id="CHEBI:30616"/>
    </ligand>
</feature>
<evidence type="ECO:0000256" key="13">
    <source>
        <dbReference type="ARBA" id="ARBA00022777"/>
    </source>
</evidence>
<evidence type="ECO:0000259" key="22">
    <source>
        <dbReference type="PROSITE" id="PS50011"/>
    </source>
</evidence>
<dbReference type="PANTHER" id="PTHR27007">
    <property type="match status" value="1"/>
</dbReference>
<evidence type="ECO:0000256" key="16">
    <source>
        <dbReference type="ARBA" id="ARBA00023136"/>
    </source>
</evidence>
<dbReference type="SUPFAM" id="SSF49899">
    <property type="entry name" value="Concanavalin A-like lectins/glucanases"/>
    <property type="match status" value="1"/>
</dbReference>
<evidence type="ECO:0000256" key="5">
    <source>
        <dbReference type="ARBA" id="ARBA00012513"/>
    </source>
</evidence>
<dbReference type="PROSITE" id="PS00108">
    <property type="entry name" value="PROTEIN_KINASE_ST"/>
    <property type="match status" value="1"/>
</dbReference>
<dbReference type="PROSITE" id="PS00107">
    <property type="entry name" value="PROTEIN_KINASE_ATP"/>
    <property type="match status" value="1"/>
</dbReference>
<dbReference type="Gene3D" id="2.60.120.200">
    <property type="match status" value="1"/>
</dbReference>
<evidence type="ECO:0000256" key="14">
    <source>
        <dbReference type="ARBA" id="ARBA00022840"/>
    </source>
</evidence>
<dbReference type="EC" id="2.7.11.1" evidence="5"/>
<dbReference type="GO" id="GO:0004674">
    <property type="term" value="F:protein serine/threonine kinase activity"/>
    <property type="evidence" value="ECO:0007669"/>
    <property type="project" value="UniProtKB-KW"/>
</dbReference>
<dbReference type="EMBL" id="GGEC01053333">
    <property type="protein sequence ID" value="MBX33817.1"/>
    <property type="molecule type" value="Transcribed_RNA"/>
</dbReference>
<keyword evidence="18" id="KW-0325">Glycoprotein</keyword>
<dbReference type="InterPro" id="IPR000985">
    <property type="entry name" value="Lectin_LegA_CS"/>
</dbReference>
<keyword evidence="15 21" id="KW-1133">Transmembrane helix</keyword>
<dbReference type="InterPro" id="IPR019825">
    <property type="entry name" value="Lectin_legB_Mn/Ca_BS"/>
</dbReference>
<dbReference type="PROSITE" id="PS50011">
    <property type="entry name" value="PROTEIN_KINASE_DOM"/>
    <property type="match status" value="1"/>
</dbReference>
<accession>A0A2P2MUC0</accession>
<keyword evidence="17" id="KW-0675">Receptor</keyword>
<feature type="region of interest" description="Disordered" evidence="20">
    <location>
        <begin position="612"/>
        <end position="656"/>
    </location>
</feature>
<feature type="compositionally biased region" description="Low complexity" evidence="20">
    <location>
        <begin position="612"/>
        <end position="629"/>
    </location>
</feature>
<keyword evidence="13" id="KW-0418">Kinase</keyword>
<dbReference type="GO" id="GO:0002229">
    <property type="term" value="P:defense response to oomycetes"/>
    <property type="evidence" value="ECO:0007669"/>
    <property type="project" value="UniProtKB-ARBA"/>
</dbReference>
<evidence type="ECO:0000256" key="4">
    <source>
        <dbReference type="ARBA" id="ARBA00010217"/>
    </source>
</evidence>
<dbReference type="InterPro" id="IPR001220">
    <property type="entry name" value="Legume_lectin_dom"/>
</dbReference>
<dbReference type="Pfam" id="PF00139">
    <property type="entry name" value="Lectin_legB"/>
    <property type="match status" value="1"/>
</dbReference>
<comment type="subcellular location">
    <subcellularLocation>
        <location evidence="1">Cell membrane</location>
        <topology evidence="1">Single-pass type I membrane protein</topology>
    </subcellularLocation>
</comment>
<dbReference type="Pfam" id="PF00069">
    <property type="entry name" value="Pkinase"/>
    <property type="match status" value="1"/>
</dbReference>
<evidence type="ECO:0000256" key="17">
    <source>
        <dbReference type="ARBA" id="ARBA00023170"/>
    </source>
</evidence>
<dbReference type="PROSITE" id="PS00308">
    <property type="entry name" value="LECTIN_LEGUME_ALPHA"/>
    <property type="match status" value="1"/>
</dbReference>
<feature type="compositionally biased region" description="Low complexity" evidence="20">
    <location>
        <begin position="640"/>
        <end position="656"/>
    </location>
</feature>
<dbReference type="SUPFAM" id="SSF56112">
    <property type="entry name" value="Protein kinase-like (PK-like)"/>
    <property type="match status" value="1"/>
</dbReference>
<proteinExistence type="inferred from homology"/>
<keyword evidence="16 21" id="KW-0472">Membrane</keyword>
<evidence type="ECO:0000256" key="6">
    <source>
        <dbReference type="ARBA" id="ARBA00022475"/>
    </source>
</evidence>
<dbReference type="CDD" id="cd14066">
    <property type="entry name" value="STKc_IRAK"/>
    <property type="match status" value="1"/>
</dbReference>
<dbReference type="InterPro" id="IPR000719">
    <property type="entry name" value="Prot_kinase_dom"/>
</dbReference>
<keyword evidence="11" id="KW-0430">Lectin</keyword>
<evidence type="ECO:0000256" key="12">
    <source>
        <dbReference type="ARBA" id="ARBA00022741"/>
    </source>
</evidence>
<evidence type="ECO:0000313" key="23">
    <source>
        <dbReference type="EMBL" id="MBX33817.1"/>
    </source>
</evidence>